<organism evidence="4 5">
    <name type="scientific">Kingdonia uniflora</name>
    <dbReference type="NCBI Taxonomy" id="39325"/>
    <lineage>
        <taxon>Eukaryota</taxon>
        <taxon>Viridiplantae</taxon>
        <taxon>Streptophyta</taxon>
        <taxon>Embryophyta</taxon>
        <taxon>Tracheophyta</taxon>
        <taxon>Spermatophyta</taxon>
        <taxon>Magnoliopsida</taxon>
        <taxon>Ranunculales</taxon>
        <taxon>Circaeasteraceae</taxon>
        <taxon>Kingdonia</taxon>
    </lineage>
</organism>
<dbReference type="GO" id="GO:0000150">
    <property type="term" value="F:DNA strand exchange activity"/>
    <property type="evidence" value="ECO:0007669"/>
    <property type="project" value="TreeGrafter"/>
</dbReference>
<dbReference type="GO" id="GO:0000730">
    <property type="term" value="P:DNA recombinase assembly"/>
    <property type="evidence" value="ECO:0007669"/>
    <property type="project" value="TreeGrafter"/>
</dbReference>
<reference evidence="4 5" key="1">
    <citation type="journal article" date="2020" name="IScience">
        <title>Genome Sequencing of the Endangered Kingdonia uniflora (Circaeasteraceae, Ranunculales) Reveals Potential Mechanisms of Evolutionary Specialization.</title>
        <authorList>
            <person name="Sun Y."/>
            <person name="Deng T."/>
            <person name="Zhang A."/>
            <person name="Moore M.J."/>
            <person name="Landis J.B."/>
            <person name="Lin N."/>
            <person name="Zhang H."/>
            <person name="Zhang X."/>
            <person name="Huang J."/>
            <person name="Zhang X."/>
            <person name="Sun H."/>
            <person name="Wang H."/>
        </authorList>
    </citation>
    <scope>NUCLEOTIDE SEQUENCE [LARGE SCALE GENOMIC DNA]</scope>
    <source>
        <strain evidence="4">TB1705</strain>
        <tissue evidence="4">Leaf</tissue>
    </source>
</reference>
<dbReference type="GO" id="GO:0005524">
    <property type="term" value="F:ATP binding"/>
    <property type="evidence" value="ECO:0007669"/>
    <property type="project" value="UniProtKB-KW"/>
</dbReference>
<dbReference type="AlphaFoldDB" id="A0A7J7NKJ7"/>
<keyword evidence="1" id="KW-0547">Nucleotide-binding</keyword>
<dbReference type="GO" id="GO:0003697">
    <property type="term" value="F:single-stranded DNA binding"/>
    <property type="evidence" value="ECO:0007669"/>
    <property type="project" value="TreeGrafter"/>
</dbReference>
<accession>A0A7J7NKJ7</accession>
<dbReference type="GO" id="GO:0042148">
    <property type="term" value="P:DNA strand invasion"/>
    <property type="evidence" value="ECO:0007669"/>
    <property type="project" value="TreeGrafter"/>
</dbReference>
<evidence type="ECO:0000259" key="3">
    <source>
        <dbReference type="PROSITE" id="PS50163"/>
    </source>
</evidence>
<dbReference type="Pfam" id="PF08423">
    <property type="entry name" value="Rad51"/>
    <property type="match status" value="1"/>
</dbReference>
<gene>
    <name evidence="4" type="ORF">GIB67_031683</name>
</gene>
<evidence type="ECO:0000313" key="4">
    <source>
        <dbReference type="EMBL" id="KAF6167482.1"/>
    </source>
</evidence>
<dbReference type="PANTHER" id="PTHR22942:SF39">
    <property type="entry name" value="DNA REPAIR PROTEIN RAD51 HOMOLOG 1"/>
    <property type="match status" value="1"/>
</dbReference>
<protein>
    <recommendedName>
        <fullName evidence="3">RecA family profile 2 domain-containing protein</fullName>
    </recommendedName>
</protein>
<name>A0A7J7NKJ7_9MAGN</name>
<dbReference type="GO" id="GO:0006312">
    <property type="term" value="P:mitotic recombination"/>
    <property type="evidence" value="ECO:0007669"/>
    <property type="project" value="TreeGrafter"/>
</dbReference>
<dbReference type="PROSITE" id="PS50163">
    <property type="entry name" value="RECA_3"/>
    <property type="match status" value="1"/>
</dbReference>
<dbReference type="Gene3D" id="3.40.50.300">
    <property type="entry name" value="P-loop containing nucleotide triphosphate hydrolases"/>
    <property type="match status" value="1"/>
</dbReference>
<dbReference type="InterPro" id="IPR020587">
    <property type="entry name" value="RecA_monomer-monomer_interface"/>
</dbReference>
<keyword evidence="5" id="KW-1185">Reference proteome</keyword>
<feature type="domain" description="RecA family profile 2" evidence="3">
    <location>
        <begin position="8"/>
        <end position="80"/>
    </location>
</feature>
<evidence type="ECO:0000256" key="2">
    <source>
        <dbReference type="ARBA" id="ARBA00022840"/>
    </source>
</evidence>
<evidence type="ECO:0000256" key="1">
    <source>
        <dbReference type="ARBA" id="ARBA00022741"/>
    </source>
</evidence>
<dbReference type="GO" id="GO:0007131">
    <property type="term" value="P:reciprocal meiotic recombination"/>
    <property type="evidence" value="ECO:0007669"/>
    <property type="project" value="TreeGrafter"/>
</dbReference>
<dbReference type="GO" id="GO:0070192">
    <property type="term" value="P:chromosome organization involved in meiotic cell cycle"/>
    <property type="evidence" value="ECO:0007669"/>
    <property type="project" value="TreeGrafter"/>
</dbReference>
<dbReference type="Proteomes" id="UP000541444">
    <property type="component" value="Unassembled WGS sequence"/>
</dbReference>
<dbReference type="InterPro" id="IPR013632">
    <property type="entry name" value="Rad51_C"/>
</dbReference>
<keyword evidence="2" id="KW-0067">ATP-binding</keyword>
<dbReference type="PANTHER" id="PTHR22942">
    <property type="entry name" value="RECA/RAD51/RADA DNA STRAND-PAIRING FAMILY MEMBER"/>
    <property type="match status" value="1"/>
</dbReference>
<dbReference type="GO" id="GO:0008094">
    <property type="term" value="F:ATP-dependent activity, acting on DNA"/>
    <property type="evidence" value="ECO:0007669"/>
    <property type="project" value="InterPro"/>
</dbReference>
<dbReference type="InterPro" id="IPR027417">
    <property type="entry name" value="P-loop_NTPase"/>
</dbReference>
<dbReference type="GO" id="GO:0003690">
    <property type="term" value="F:double-stranded DNA binding"/>
    <property type="evidence" value="ECO:0007669"/>
    <property type="project" value="TreeGrafter"/>
</dbReference>
<dbReference type="OrthoDB" id="1402445at2759"/>
<evidence type="ECO:0000313" key="5">
    <source>
        <dbReference type="Proteomes" id="UP000541444"/>
    </source>
</evidence>
<dbReference type="EMBL" id="JACGCM010000724">
    <property type="protein sequence ID" value="KAF6167482.1"/>
    <property type="molecule type" value="Genomic_DNA"/>
</dbReference>
<dbReference type="GO" id="GO:0000794">
    <property type="term" value="C:condensed nuclear chromosome"/>
    <property type="evidence" value="ECO:0007669"/>
    <property type="project" value="TreeGrafter"/>
</dbReference>
<comment type="caution">
    <text evidence="4">The sequence shown here is derived from an EMBL/GenBank/DDBJ whole genome shotgun (WGS) entry which is preliminary data.</text>
</comment>
<proteinExistence type="predicted"/>
<sequence length="80" mass="8545">MVAKVDGSELFACSEIKTIGGNLMAHVSTTRLALSKGKNAVSKSLRIAGQRVCKVISFPYLAEAEARFRKSAQGVTDINC</sequence>